<evidence type="ECO:0000313" key="2">
    <source>
        <dbReference type="Proteomes" id="UP001150266"/>
    </source>
</evidence>
<dbReference type="Proteomes" id="UP001150266">
    <property type="component" value="Unassembled WGS sequence"/>
</dbReference>
<proteinExistence type="predicted"/>
<dbReference type="AlphaFoldDB" id="A0A9W8ZSA0"/>
<protein>
    <submittedName>
        <fullName evidence="1">Uncharacterized protein</fullName>
    </submittedName>
</protein>
<keyword evidence="2" id="KW-1185">Reference proteome</keyword>
<gene>
    <name evidence="1" type="ORF">J3R30DRAFT_3722867</name>
</gene>
<name>A0A9W8ZSA0_9AGAR</name>
<reference evidence="1" key="1">
    <citation type="submission" date="2022-08" db="EMBL/GenBank/DDBJ databases">
        <title>A Global Phylogenomic Analysis of the Shiitake Genus Lentinula.</title>
        <authorList>
            <consortium name="DOE Joint Genome Institute"/>
            <person name="Sierra-Patev S."/>
            <person name="Min B."/>
            <person name="Naranjo-Ortiz M."/>
            <person name="Looney B."/>
            <person name="Konkel Z."/>
            <person name="Slot J.C."/>
            <person name="Sakamoto Y."/>
            <person name="Steenwyk J.L."/>
            <person name="Rokas A."/>
            <person name="Carro J."/>
            <person name="Camarero S."/>
            <person name="Ferreira P."/>
            <person name="Molpeceres G."/>
            <person name="Ruiz-Duenas F.J."/>
            <person name="Serrano A."/>
            <person name="Henrissat B."/>
            <person name="Drula E."/>
            <person name="Hughes K.W."/>
            <person name="Mata J.L."/>
            <person name="Ishikawa N.K."/>
            <person name="Vargas-Isla R."/>
            <person name="Ushijima S."/>
            <person name="Smith C.A."/>
            <person name="Ahrendt S."/>
            <person name="Andreopoulos W."/>
            <person name="He G."/>
            <person name="Labutti K."/>
            <person name="Lipzen A."/>
            <person name="Ng V."/>
            <person name="Riley R."/>
            <person name="Sandor L."/>
            <person name="Barry K."/>
            <person name="Martinez A.T."/>
            <person name="Xiao Y."/>
            <person name="Gibbons J.G."/>
            <person name="Terashima K."/>
            <person name="Grigoriev I.V."/>
            <person name="Hibbett D.S."/>
        </authorList>
    </citation>
    <scope>NUCLEOTIDE SEQUENCE</scope>
    <source>
        <strain evidence="1">JLM2183</strain>
    </source>
</reference>
<accession>A0A9W8ZSA0</accession>
<sequence length="89" mass="9676">MATNGILSTEQMMERILSNKGLTESSSAADKKEAYEEACNSGDYDSIRSDLNSEITSLQIIIDTLNATEGQQCPLETAMTTLQATSQYC</sequence>
<organism evidence="1 2">
    <name type="scientific">Lentinula aciculospora</name>
    <dbReference type="NCBI Taxonomy" id="153920"/>
    <lineage>
        <taxon>Eukaryota</taxon>
        <taxon>Fungi</taxon>
        <taxon>Dikarya</taxon>
        <taxon>Basidiomycota</taxon>
        <taxon>Agaricomycotina</taxon>
        <taxon>Agaricomycetes</taxon>
        <taxon>Agaricomycetidae</taxon>
        <taxon>Agaricales</taxon>
        <taxon>Marasmiineae</taxon>
        <taxon>Omphalotaceae</taxon>
        <taxon>Lentinula</taxon>
    </lineage>
</organism>
<evidence type="ECO:0000313" key="1">
    <source>
        <dbReference type="EMBL" id="KAJ4465573.1"/>
    </source>
</evidence>
<dbReference type="EMBL" id="JAOTPV010000075">
    <property type="protein sequence ID" value="KAJ4465573.1"/>
    <property type="molecule type" value="Genomic_DNA"/>
</dbReference>
<comment type="caution">
    <text evidence="1">The sequence shown here is derived from an EMBL/GenBank/DDBJ whole genome shotgun (WGS) entry which is preliminary data.</text>
</comment>